<name>A0A8R7VEU7_TRIUA</name>
<reference evidence="1" key="2">
    <citation type="submission" date="2018-03" db="EMBL/GenBank/DDBJ databases">
        <title>The Triticum urartu genome reveals the dynamic nature of wheat genome evolution.</title>
        <authorList>
            <person name="Ling H."/>
            <person name="Ma B."/>
            <person name="Shi X."/>
            <person name="Liu H."/>
            <person name="Dong L."/>
            <person name="Sun H."/>
            <person name="Cao Y."/>
            <person name="Gao Q."/>
            <person name="Zheng S."/>
            <person name="Li Y."/>
            <person name="Yu Y."/>
            <person name="Du H."/>
            <person name="Qi M."/>
            <person name="Li Y."/>
            <person name="Yu H."/>
            <person name="Cui Y."/>
            <person name="Wang N."/>
            <person name="Chen C."/>
            <person name="Wu H."/>
            <person name="Zhao Y."/>
            <person name="Zhang J."/>
            <person name="Li Y."/>
            <person name="Zhou W."/>
            <person name="Zhang B."/>
            <person name="Hu W."/>
            <person name="Eijk M."/>
            <person name="Tang J."/>
            <person name="Witsenboer H."/>
            <person name="Zhao S."/>
            <person name="Li Z."/>
            <person name="Zhang A."/>
            <person name="Wang D."/>
            <person name="Liang C."/>
        </authorList>
    </citation>
    <scope>NUCLEOTIDE SEQUENCE [LARGE SCALE GENOMIC DNA]</scope>
    <source>
        <strain evidence="1">cv. G1812</strain>
    </source>
</reference>
<dbReference type="Pfam" id="PF04578">
    <property type="entry name" value="DUF594"/>
    <property type="match status" value="1"/>
</dbReference>
<dbReference type="Gramene" id="TuG1812G0700005626.01.T01">
    <property type="protein sequence ID" value="TuG1812G0700005626.01.T01.cds357187"/>
    <property type="gene ID" value="TuG1812G0700005626.01"/>
</dbReference>
<evidence type="ECO:0000313" key="2">
    <source>
        <dbReference type="Proteomes" id="UP000015106"/>
    </source>
</evidence>
<dbReference type="PANTHER" id="PTHR31325">
    <property type="entry name" value="OS01G0798800 PROTEIN-RELATED"/>
    <property type="match status" value="1"/>
</dbReference>
<dbReference type="Proteomes" id="UP000015106">
    <property type="component" value="Chromosome 7"/>
</dbReference>
<dbReference type="InterPro" id="IPR007658">
    <property type="entry name" value="DUF594"/>
</dbReference>
<organism evidence="1 2">
    <name type="scientific">Triticum urartu</name>
    <name type="common">Red wild einkorn</name>
    <name type="synonym">Crithodium urartu</name>
    <dbReference type="NCBI Taxonomy" id="4572"/>
    <lineage>
        <taxon>Eukaryota</taxon>
        <taxon>Viridiplantae</taxon>
        <taxon>Streptophyta</taxon>
        <taxon>Embryophyta</taxon>
        <taxon>Tracheophyta</taxon>
        <taxon>Spermatophyta</taxon>
        <taxon>Magnoliopsida</taxon>
        <taxon>Liliopsida</taxon>
        <taxon>Poales</taxon>
        <taxon>Poaceae</taxon>
        <taxon>BOP clade</taxon>
        <taxon>Pooideae</taxon>
        <taxon>Triticodae</taxon>
        <taxon>Triticeae</taxon>
        <taxon>Triticinae</taxon>
        <taxon>Triticum</taxon>
    </lineage>
</organism>
<keyword evidence="2" id="KW-1185">Reference proteome</keyword>
<reference evidence="1" key="3">
    <citation type="submission" date="2022-06" db="UniProtKB">
        <authorList>
            <consortium name="EnsemblPlants"/>
        </authorList>
    </citation>
    <scope>IDENTIFICATION</scope>
</reference>
<reference evidence="2" key="1">
    <citation type="journal article" date="2013" name="Nature">
        <title>Draft genome of the wheat A-genome progenitor Triticum urartu.</title>
        <authorList>
            <person name="Ling H.Q."/>
            <person name="Zhao S."/>
            <person name="Liu D."/>
            <person name="Wang J."/>
            <person name="Sun H."/>
            <person name="Zhang C."/>
            <person name="Fan H."/>
            <person name="Li D."/>
            <person name="Dong L."/>
            <person name="Tao Y."/>
            <person name="Gao C."/>
            <person name="Wu H."/>
            <person name="Li Y."/>
            <person name="Cui Y."/>
            <person name="Guo X."/>
            <person name="Zheng S."/>
            <person name="Wang B."/>
            <person name="Yu K."/>
            <person name="Liang Q."/>
            <person name="Yang W."/>
            <person name="Lou X."/>
            <person name="Chen J."/>
            <person name="Feng M."/>
            <person name="Jian J."/>
            <person name="Zhang X."/>
            <person name="Luo G."/>
            <person name="Jiang Y."/>
            <person name="Liu J."/>
            <person name="Wang Z."/>
            <person name="Sha Y."/>
            <person name="Zhang B."/>
            <person name="Wu H."/>
            <person name="Tang D."/>
            <person name="Shen Q."/>
            <person name="Xue P."/>
            <person name="Zou S."/>
            <person name="Wang X."/>
            <person name="Liu X."/>
            <person name="Wang F."/>
            <person name="Yang Y."/>
            <person name="An X."/>
            <person name="Dong Z."/>
            <person name="Zhang K."/>
            <person name="Zhang X."/>
            <person name="Luo M.C."/>
            <person name="Dvorak J."/>
            <person name="Tong Y."/>
            <person name="Wang J."/>
            <person name="Yang H."/>
            <person name="Li Z."/>
            <person name="Wang D."/>
            <person name="Zhang A."/>
            <person name="Wang J."/>
        </authorList>
    </citation>
    <scope>NUCLEOTIDE SEQUENCE</scope>
    <source>
        <strain evidence="2">cv. G1812</strain>
    </source>
</reference>
<dbReference type="EnsemblPlants" id="TuG1812G0700005626.01.T01">
    <property type="protein sequence ID" value="TuG1812G0700005626.01.T01.cds357187"/>
    <property type="gene ID" value="TuG1812G0700005626.01"/>
</dbReference>
<protein>
    <submittedName>
        <fullName evidence="1">Uncharacterized protein</fullName>
    </submittedName>
</protein>
<dbReference type="AlphaFoldDB" id="A0A8R7VEU7"/>
<sequence length="85" mass="9250">MADAIYSPVLPNASKVAQELMGIDDEGERWGLIAAVWSEMLYYTAPRCGSAFHYQRLSTGGEFITHVLHLMHSLGPFLPGPGNSA</sequence>
<evidence type="ECO:0000313" key="1">
    <source>
        <dbReference type="EnsemblPlants" id="TuG1812G0700005626.01.T01.cds357187"/>
    </source>
</evidence>
<accession>A0A8R7VEU7</accession>
<proteinExistence type="predicted"/>